<accession>A0AAV8VJQ6</accession>
<dbReference type="PANTHER" id="PTHR47055:SF3">
    <property type="entry name" value="PHORBOL-ESTER_DAG-TYPE DOMAIN-CONTAINING PROTEIN"/>
    <property type="match status" value="1"/>
</dbReference>
<reference evidence="2 3" key="1">
    <citation type="journal article" date="2023" name="Insect Mol. Biol.">
        <title>Genome sequencing provides insights into the evolution of gene families encoding plant cell wall-degrading enzymes in longhorned beetles.</title>
        <authorList>
            <person name="Shin N.R."/>
            <person name="Okamura Y."/>
            <person name="Kirsch R."/>
            <person name="Pauchet Y."/>
        </authorList>
    </citation>
    <scope>NUCLEOTIDE SEQUENCE [LARGE SCALE GENOMIC DNA]</scope>
    <source>
        <strain evidence="2">EAD_L_NR</strain>
    </source>
</reference>
<organism evidence="2 3">
    <name type="scientific">Exocentrus adspersus</name>
    <dbReference type="NCBI Taxonomy" id="1586481"/>
    <lineage>
        <taxon>Eukaryota</taxon>
        <taxon>Metazoa</taxon>
        <taxon>Ecdysozoa</taxon>
        <taxon>Arthropoda</taxon>
        <taxon>Hexapoda</taxon>
        <taxon>Insecta</taxon>
        <taxon>Pterygota</taxon>
        <taxon>Neoptera</taxon>
        <taxon>Endopterygota</taxon>
        <taxon>Coleoptera</taxon>
        <taxon>Polyphaga</taxon>
        <taxon>Cucujiformia</taxon>
        <taxon>Chrysomeloidea</taxon>
        <taxon>Cerambycidae</taxon>
        <taxon>Lamiinae</taxon>
        <taxon>Acanthocinini</taxon>
        <taxon>Exocentrus</taxon>
    </lineage>
</organism>
<evidence type="ECO:0000259" key="1">
    <source>
        <dbReference type="Pfam" id="PF13843"/>
    </source>
</evidence>
<dbReference type="InterPro" id="IPR029526">
    <property type="entry name" value="PGBD"/>
</dbReference>
<sequence>MKKWKANKENAMGVMKTDAMGVVTVDAVGVVTADAMGVVTADAMGVVVADAVAYVMDEFQSVPPIRFYGSRHKHLGTPLEEISCQSSRQATEIVIIPPDVDDQTDEENIDDGMCEEENLVLPNDVAGEIELHYESSGEDTDDESSIPLSILRERLVKAPRNCQSNNFSEPVWTNNDINIEMQKTLGVDERARALREELVDLNPVEIFEKLFTEEIINHIVSETNKYSTQKNNHSFFVSSSDIKIFIGILLVTGYHKVPRERMYWSLDEDLMVSFISKAMSRNRFQDIKRYIHLSDNSSLDKNDKMAKVRPHIKFLNQSYQQWGIFHEFLAVDEAMIKFYGRHTAKQFIRGKPVRFGYKNWELCSSDGYCYAFDTYCGSKKKNEAVASTRSTLPLGSEVVLDLLDIIAVPSDHTIFFDNFFSSHRLLDTLRHMGYRATGTIRDNRTKKCPLTDIKQFKKKDRGCFEHIYDENAKLLFVRWLDNSVVTMVTNYDTVEPLGKVKRWSPIYKEKVDVPQPHLIQNYNRFMGGCRSIRPEYQ</sequence>
<dbReference type="GO" id="GO:0043565">
    <property type="term" value="F:sequence-specific DNA binding"/>
    <property type="evidence" value="ECO:0007669"/>
    <property type="project" value="TreeGrafter"/>
</dbReference>
<dbReference type="AlphaFoldDB" id="A0AAV8VJQ6"/>
<proteinExistence type="predicted"/>
<comment type="caution">
    <text evidence="2">The sequence shown here is derived from an EMBL/GenBank/DDBJ whole genome shotgun (WGS) entry which is preliminary data.</text>
</comment>
<feature type="domain" description="PiggyBac transposable element-derived protein" evidence="1">
    <location>
        <begin position="202"/>
        <end position="532"/>
    </location>
</feature>
<dbReference type="PANTHER" id="PTHR47055">
    <property type="entry name" value="DDE_TNP_1_7 DOMAIN-CONTAINING PROTEIN"/>
    <property type="match status" value="1"/>
</dbReference>
<protein>
    <recommendedName>
        <fullName evidence="1">PiggyBac transposable element-derived protein domain-containing protein</fullName>
    </recommendedName>
</protein>
<dbReference type="EMBL" id="JANEYG010000072">
    <property type="protein sequence ID" value="KAJ8914400.1"/>
    <property type="molecule type" value="Genomic_DNA"/>
</dbReference>
<evidence type="ECO:0000313" key="2">
    <source>
        <dbReference type="EMBL" id="KAJ8914400.1"/>
    </source>
</evidence>
<dbReference type="Proteomes" id="UP001159042">
    <property type="component" value="Unassembled WGS sequence"/>
</dbReference>
<evidence type="ECO:0000313" key="3">
    <source>
        <dbReference type="Proteomes" id="UP001159042"/>
    </source>
</evidence>
<dbReference type="InterPro" id="IPR052638">
    <property type="entry name" value="PiggyBac_TE-derived"/>
</dbReference>
<dbReference type="Pfam" id="PF13843">
    <property type="entry name" value="DDE_Tnp_1_7"/>
    <property type="match status" value="1"/>
</dbReference>
<name>A0AAV8VJQ6_9CUCU</name>
<keyword evidence="3" id="KW-1185">Reference proteome</keyword>
<gene>
    <name evidence="2" type="ORF">NQ315_017494</name>
</gene>